<dbReference type="Proteomes" id="UP000824976">
    <property type="component" value="Chromosome"/>
</dbReference>
<keyword evidence="5" id="KW-1185">Reference proteome</keyword>
<dbReference type="InterPro" id="IPR000600">
    <property type="entry name" value="ROK"/>
</dbReference>
<dbReference type="PANTHER" id="PTHR18964:SF149">
    <property type="entry name" value="BIFUNCTIONAL UDP-N-ACETYLGLUCOSAMINE 2-EPIMERASE_N-ACETYLMANNOSAMINE KINASE"/>
    <property type="match status" value="1"/>
</dbReference>
<dbReference type="AlphaFoldDB" id="A0AAE6Z2P4"/>
<reference evidence="2 4" key="1">
    <citation type="submission" date="2018-11" db="EMBL/GenBank/DDBJ databases">
        <title>Complete genome sequence of Dickeya zeae strain CE1 infecting Canna edulis Ker-Gawl. in China.</title>
        <authorList>
            <person name="Zhang J."/>
            <person name="Lin B."/>
            <person name="Shen H."/>
            <person name="Jiang S."/>
            <person name="Pu X."/>
            <person name="Sun D."/>
        </authorList>
    </citation>
    <scope>NUCLEOTIDE SEQUENCE [LARGE SCALE GENOMIC DNA]</scope>
    <source>
        <strain evidence="2 4">CE1</strain>
    </source>
</reference>
<reference evidence="3 5" key="2">
    <citation type="submission" date="2019-06" db="EMBL/GenBank/DDBJ databases">
        <title>Complete genome of Dickeya zeae PL65.</title>
        <authorList>
            <person name="Boluk G."/>
            <person name="Arif M."/>
        </authorList>
    </citation>
    <scope>NUCLEOTIDE SEQUENCE [LARGE SCALE GENOMIC DNA]</scope>
    <source>
        <strain evidence="3 5">PL65</strain>
    </source>
</reference>
<proteinExistence type="inferred from homology"/>
<dbReference type="Proteomes" id="UP000500801">
    <property type="component" value="Chromosome"/>
</dbReference>
<dbReference type="RefSeq" id="WP_168363879.1">
    <property type="nucleotide sequence ID" value="NZ_CP033622.1"/>
</dbReference>
<dbReference type="SUPFAM" id="SSF53067">
    <property type="entry name" value="Actin-like ATPase domain"/>
    <property type="match status" value="1"/>
</dbReference>
<dbReference type="EMBL" id="CP040817">
    <property type="protein sequence ID" value="QYM93089.1"/>
    <property type="molecule type" value="Genomic_DNA"/>
</dbReference>
<evidence type="ECO:0000313" key="4">
    <source>
        <dbReference type="Proteomes" id="UP000500801"/>
    </source>
</evidence>
<evidence type="ECO:0000313" key="3">
    <source>
        <dbReference type="EMBL" id="QYM93089.1"/>
    </source>
</evidence>
<dbReference type="Gene3D" id="1.10.10.10">
    <property type="entry name" value="Winged helix-like DNA-binding domain superfamily/Winged helix DNA-binding domain"/>
    <property type="match status" value="1"/>
</dbReference>
<dbReference type="InterPro" id="IPR036390">
    <property type="entry name" value="WH_DNA-bd_sf"/>
</dbReference>
<dbReference type="SUPFAM" id="SSF46785">
    <property type="entry name" value="Winged helix' DNA-binding domain"/>
    <property type="match status" value="1"/>
</dbReference>
<protein>
    <submittedName>
        <fullName evidence="2">ROK family transcriptional regulator</fullName>
    </submittedName>
</protein>
<dbReference type="EMBL" id="CP033622">
    <property type="protein sequence ID" value="QIZ52994.1"/>
    <property type="molecule type" value="Genomic_DNA"/>
</dbReference>
<dbReference type="InterPro" id="IPR043129">
    <property type="entry name" value="ATPase_NBD"/>
</dbReference>
<evidence type="ECO:0000256" key="1">
    <source>
        <dbReference type="ARBA" id="ARBA00006479"/>
    </source>
</evidence>
<gene>
    <name evidence="2" type="ORF">DWG24_20735</name>
    <name evidence="3" type="ORF">FGI21_15055</name>
</gene>
<sequence>MIEIENDVPVLRQISVRAVMEYLLHAGPASRAAMAKATRLSKQTMSEVILILEERGWVRPCGLESGKVGRAAMNYEIADDLAYVLGMDVGATSIRLSLVNLRGNEIAHYEEENDNSGGINLVNRLCQLKKDLLAQQQIDERKLHSVSVAIPGVINQKTGTLDMAPNLKNMSGFALRDSMQQAFGCEVLIENDINAAAIGEYWRGCGQDDHSLAFISLGTGIGLGLILEGILLRGAMGAAGEISYLPLGGDAYTSESLRQGTLESVLGAAGISKRYHFAGGCANTPVREILSRYADKEPAAIVTIEETARTAALLVLSVSLMFDPESIIIGGNIGIRPELTERIRFYLNNCSPHPIQLKSSTLGSQSVLTGSVAISLNKLHNSLFGLPELSRQISLPKHL</sequence>
<name>A0AAE6Z2P4_9GAMM</name>
<organism evidence="2 4">
    <name type="scientific">Dickeya zeae</name>
    <dbReference type="NCBI Taxonomy" id="204042"/>
    <lineage>
        <taxon>Bacteria</taxon>
        <taxon>Pseudomonadati</taxon>
        <taxon>Pseudomonadota</taxon>
        <taxon>Gammaproteobacteria</taxon>
        <taxon>Enterobacterales</taxon>
        <taxon>Pectobacteriaceae</taxon>
        <taxon>Dickeya</taxon>
    </lineage>
</organism>
<dbReference type="Gene3D" id="3.30.420.40">
    <property type="match status" value="2"/>
</dbReference>
<evidence type="ECO:0000313" key="2">
    <source>
        <dbReference type="EMBL" id="QIZ52994.1"/>
    </source>
</evidence>
<dbReference type="PANTHER" id="PTHR18964">
    <property type="entry name" value="ROK (REPRESSOR, ORF, KINASE) FAMILY"/>
    <property type="match status" value="1"/>
</dbReference>
<evidence type="ECO:0000313" key="5">
    <source>
        <dbReference type="Proteomes" id="UP000824976"/>
    </source>
</evidence>
<dbReference type="InterPro" id="IPR036388">
    <property type="entry name" value="WH-like_DNA-bd_sf"/>
</dbReference>
<comment type="similarity">
    <text evidence="1">Belongs to the ROK (NagC/XylR) family.</text>
</comment>
<dbReference type="Pfam" id="PF00480">
    <property type="entry name" value="ROK"/>
    <property type="match status" value="1"/>
</dbReference>
<accession>A0AAE6Z2P4</accession>